<protein>
    <submittedName>
        <fullName evidence="1">Uncharacterized protein</fullName>
    </submittedName>
</protein>
<evidence type="ECO:0000313" key="1">
    <source>
        <dbReference type="EMBL" id="QHU01654.1"/>
    </source>
</evidence>
<name>A0A6C0JDE0_9ZZZZ</name>
<dbReference type="AlphaFoldDB" id="A0A6C0JDE0"/>
<proteinExistence type="predicted"/>
<reference evidence="1" key="1">
    <citation type="journal article" date="2020" name="Nature">
        <title>Giant virus diversity and host interactions through global metagenomics.</title>
        <authorList>
            <person name="Schulz F."/>
            <person name="Roux S."/>
            <person name="Paez-Espino D."/>
            <person name="Jungbluth S."/>
            <person name="Walsh D.A."/>
            <person name="Denef V.J."/>
            <person name="McMahon K.D."/>
            <person name="Konstantinidis K.T."/>
            <person name="Eloe-Fadrosh E.A."/>
            <person name="Kyrpides N.C."/>
            <person name="Woyke T."/>
        </authorList>
    </citation>
    <scope>NUCLEOTIDE SEQUENCE</scope>
    <source>
        <strain evidence="1">GVMAG-M-3300025874-2</strain>
    </source>
</reference>
<dbReference type="EMBL" id="MN740346">
    <property type="protein sequence ID" value="QHU01654.1"/>
    <property type="molecule type" value="Genomic_DNA"/>
</dbReference>
<organism evidence="1">
    <name type="scientific">viral metagenome</name>
    <dbReference type="NCBI Taxonomy" id="1070528"/>
    <lineage>
        <taxon>unclassified sequences</taxon>
        <taxon>metagenomes</taxon>
        <taxon>organismal metagenomes</taxon>
    </lineage>
</organism>
<accession>A0A6C0JDE0</accession>
<sequence>MATQYTLDGPGYTFFVYISKNESLTLMAVATEKEGPGMGHSLKDFARELAHRVRIYTWTITNTSDNSKVGELTYDGFVAKLSLES</sequence>